<dbReference type="Gene3D" id="1.20.1270.60">
    <property type="entry name" value="Arfaptin homology (AH) domain/BAR domain"/>
    <property type="match status" value="1"/>
</dbReference>
<dbReference type="InterPro" id="IPR027267">
    <property type="entry name" value="AH/BAR_dom_sf"/>
</dbReference>
<evidence type="ECO:0000313" key="1">
    <source>
        <dbReference type="Ensembl" id="ENSSLUP00000013560.1"/>
    </source>
</evidence>
<evidence type="ECO:0000313" key="2">
    <source>
        <dbReference type="Proteomes" id="UP000694568"/>
    </source>
</evidence>
<organism evidence="1 2">
    <name type="scientific">Sander lucioperca</name>
    <name type="common">Pike-perch</name>
    <name type="synonym">Perca lucioperca</name>
    <dbReference type="NCBI Taxonomy" id="283035"/>
    <lineage>
        <taxon>Eukaryota</taxon>
        <taxon>Metazoa</taxon>
        <taxon>Chordata</taxon>
        <taxon>Craniata</taxon>
        <taxon>Vertebrata</taxon>
        <taxon>Euteleostomi</taxon>
        <taxon>Actinopterygii</taxon>
        <taxon>Neopterygii</taxon>
        <taxon>Teleostei</taxon>
        <taxon>Neoteleostei</taxon>
        <taxon>Acanthomorphata</taxon>
        <taxon>Eupercaria</taxon>
        <taxon>Perciformes</taxon>
        <taxon>Percoidei</taxon>
        <taxon>Percidae</taxon>
        <taxon>Luciopercinae</taxon>
        <taxon>Sander</taxon>
    </lineage>
</organism>
<proteinExistence type="predicted"/>
<name>A0A8C9XQU3_SANLU</name>
<keyword evidence="2" id="KW-1185">Reference proteome</keyword>
<accession>A0A8C9XQU3</accession>
<reference evidence="1" key="2">
    <citation type="submission" date="2025-09" db="UniProtKB">
        <authorList>
            <consortium name="Ensembl"/>
        </authorList>
    </citation>
    <scope>IDENTIFICATION</scope>
</reference>
<dbReference type="AlphaFoldDB" id="A0A8C9XQU3"/>
<dbReference type="Ensembl" id="ENSSLUT00000014007.1">
    <property type="protein sequence ID" value="ENSSLUP00000013560.1"/>
    <property type="gene ID" value="ENSSLUG00000006397.1"/>
</dbReference>
<dbReference type="GeneTree" id="ENSGT01010000229167"/>
<dbReference type="Proteomes" id="UP000694568">
    <property type="component" value="Unplaced"/>
</dbReference>
<sequence length="56" mass="6351">MGAEGTKMDDDFLKMEKVLQSLLVELLSRTTEFLQPHPGKNELNPTLALRAPRWSP</sequence>
<reference evidence="1" key="1">
    <citation type="submission" date="2025-08" db="UniProtKB">
        <authorList>
            <consortium name="Ensembl"/>
        </authorList>
    </citation>
    <scope>IDENTIFICATION</scope>
</reference>
<protein>
    <submittedName>
        <fullName evidence="1">Uncharacterized protein</fullName>
    </submittedName>
</protein>